<feature type="transmembrane region" description="Helical" evidence="1">
    <location>
        <begin position="12"/>
        <end position="32"/>
    </location>
</feature>
<proteinExistence type="predicted"/>
<organism evidence="2 3">
    <name type="scientific">Phyllosticta citricarpa</name>
    <dbReference type="NCBI Taxonomy" id="55181"/>
    <lineage>
        <taxon>Eukaryota</taxon>
        <taxon>Fungi</taxon>
        <taxon>Dikarya</taxon>
        <taxon>Ascomycota</taxon>
        <taxon>Pezizomycotina</taxon>
        <taxon>Dothideomycetes</taxon>
        <taxon>Dothideomycetes incertae sedis</taxon>
        <taxon>Botryosphaeriales</taxon>
        <taxon>Phyllostictaceae</taxon>
        <taxon>Phyllosticta</taxon>
    </lineage>
</organism>
<keyword evidence="3" id="KW-1185">Reference proteome</keyword>
<sequence length="79" mass="9018">MDGWMDGTGLFFFFFVFLVFQGAVSPLLARLFSRVKNHKGRKDLLQLRIRPNSHCFSFCFGVGAGRRLTRTLYLLGSTP</sequence>
<gene>
    <name evidence="2" type="ORF">IWX46DRAFT_462710</name>
</gene>
<reference evidence="2 3" key="1">
    <citation type="submission" date="2024-04" db="EMBL/GenBank/DDBJ databases">
        <title>Phyllosticta paracitricarpa is synonymous to the EU quarantine fungus P. citricarpa based on phylogenomic analyses.</title>
        <authorList>
            <consortium name="Lawrence Berkeley National Laboratory"/>
            <person name="Van Ingen-Buijs V.A."/>
            <person name="Van Westerhoven A.C."/>
            <person name="Haridas S."/>
            <person name="Skiadas P."/>
            <person name="Martin F."/>
            <person name="Groenewald J.Z."/>
            <person name="Crous P.W."/>
            <person name="Seidl M.F."/>
        </authorList>
    </citation>
    <scope>NUCLEOTIDE SEQUENCE [LARGE SCALE GENOMIC DNA]</scope>
    <source>
        <strain evidence="2 3">CBS 122670</strain>
    </source>
</reference>
<name>A0ABR1MKP4_9PEZI</name>
<accession>A0ABR1MKP4</accession>
<evidence type="ECO:0000256" key="1">
    <source>
        <dbReference type="SAM" id="Phobius"/>
    </source>
</evidence>
<dbReference type="Proteomes" id="UP001365128">
    <property type="component" value="Unassembled WGS sequence"/>
</dbReference>
<keyword evidence="1" id="KW-0472">Membrane</keyword>
<protein>
    <recommendedName>
        <fullName evidence="4">Secreted protein</fullName>
    </recommendedName>
</protein>
<comment type="caution">
    <text evidence="2">The sequence shown here is derived from an EMBL/GenBank/DDBJ whole genome shotgun (WGS) entry which is preliminary data.</text>
</comment>
<evidence type="ECO:0000313" key="3">
    <source>
        <dbReference type="Proteomes" id="UP001365128"/>
    </source>
</evidence>
<evidence type="ECO:0008006" key="4">
    <source>
        <dbReference type="Google" id="ProtNLM"/>
    </source>
</evidence>
<dbReference type="EMBL" id="JBBPDW010000009">
    <property type="protein sequence ID" value="KAK7549498.1"/>
    <property type="molecule type" value="Genomic_DNA"/>
</dbReference>
<evidence type="ECO:0000313" key="2">
    <source>
        <dbReference type="EMBL" id="KAK7549498.1"/>
    </source>
</evidence>
<keyword evidence="1" id="KW-1133">Transmembrane helix</keyword>
<keyword evidence="1" id="KW-0812">Transmembrane</keyword>